<feature type="transmembrane region" description="Helical" evidence="7">
    <location>
        <begin position="395"/>
        <end position="413"/>
    </location>
</feature>
<reference evidence="9" key="1">
    <citation type="submission" date="2016-10" db="EMBL/GenBank/DDBJ databases">
        <authorList>
            <person name="Varghese N."/>
            <person name="Submissions S."/>
        </authorList>
    </citation>
    <scope>NUCLEOTIDE SEQUENCE [LARGE SCALE GENOMIC DNA]</scope>
    <source>
        <strain evidence="9">XBD1002</strain>
    </source>
</reference>
<comment type="subcellular location">
    <subcellularLocation>
        <location evidence="1">Membrane</location>
        <topology evidence="1">Multi-pass membrane protein</topology>
    </subcellularLocation>
</comment>
<dbReference type="GO" id="GO:0015293">
    <property type="term" value="F:symporter activity"/>
    <property type="evidence" value="ECO:0007669"/>
    <property type="project" value="UniProtKB-KW"/>
</dbReference>
<comment type="similarity">
    <text evidence="6">Belongs to the sodium:neurotransmitter symporter (SNF) (TC 2.A.22) family.</text>
</comment>
<dbReference type="SUPFAM" id="SSF161070">
    <property type="entry name" value="SNF-like"/>
    <property type="match status" value="1"/>
</dbReference>
<dbReference type="EMBL" id="FORI01000001">
    <property type="protein sequence ID" value="SFI42996.1"/>
    <property type="molecule type" value="Genomic_DNA"/>
</dbReference>
<dbReference type="NCBIfam" id="NF037979">
    <property type="entry name" value="Na_transp"/>
    <property type="match status" value="1"/>
</dbReference>
<dbReference type="Proteomes" id="UP000182737">
    <property type="component" value="Unassembled WGS sequence"/>
</dbReference>
<keyword evidence="2 6" id="KW-0813">Transport</keyword>
<dbReference type="AlphaFoldDB" id="A0A1I3I4U9"/>
<dbReference type="InterPro" id="IPR037272">
    <property type="entry name" value="SNS_sf"/>
</dbReference>
<keyword evidence="6" id="KW-0769">Symport</keyword>
<dbReference type="GO" id="GO:0016020">
    <property type="term" value="C:membrane"/>
    <property type="evidence" value="ECO:0007669"/>
    <property type="project" value="UniProtKB-SubCell"/>
</dbReference>
<dbReference type="InterPro" id="IPR000175">
    <property type="entry name" value="Na/ntran_symport"/>
</dbReference>
<organism evidence="8 9">
    <name type="scientific">Treponema bryantii</name>
    <dbReference type="NCBI Taxonomy" id="163"/>
    <lineage>
        <taxon>Bacteria</taxon>
        <taxon>Pseudomonadati</taxon>
        <taxon>Spirochaetota</taxon>
        <taxon>Spirochaetia</taxon>
        <taxon>Spirochaetales</taxon>
        <taxon>Treponemataceae</taxon>
        <taxon>Treponema</taxon>
    </lineage>
</organism>
<feature type="transmembrane region" description="Helical" evidence="7">
    <location>
        <begin position="42"/>
        <end position="67"/>
    </location>
</feature>
<evidence type="ECO:0000256" key="2">
    <source>
        <dbReference type="ARBA" id="ARBA00022448"/>
    </source>
</evidence>
<dbReference type="PROSITE" id="PS50267">
    <property type="entry name" value="NA_NEUROTRAN_SYMP_3"/>
    <property type="match status" value="1"/>
</dbReference>
<evidence type="ECO:0000256" key="4">
    <source>
        <dbReference type="ARBA" id="ARBA00022989"/>
    </source>
</evidence>
<feature type="transmembrane region" description="Helical" evidence="7">
    <location>
        <begin position="225"/>
        <end position="247"/>
    </location>
</feature>
<feature type="transmembrane region" description="Helical" evidence="7">
    <location>
        <begin position="268"/>
        <end position="290"/>
    </location>
</feature>
<dbReference type="RefSeq" id="WP_074929911.1">
    <property type="nucleotide sequence ID" value="NZ_FORI01000001.1"/>
</dbReference>
<name>A0A1I3I4U9_9SPIR</name>
<dbReference type="PROSITE" id="PS00610">
    <property type="entry name" value="NA_NEUROTRAN_SYMP_1"/>
    <property type="match status" value="1"/>
</dbReference>
<evidence type="ECO:0000313" key="9">
    <source>
        <dbReference type="Proteomes" id="UP000182737"/>
    </source>
</evidence>
<keyword evidence="5 7" id="KW-0472">Membrane</keyword>
<proteinExistence type="inferred from homology"/>
<evidence type="ECO:0000256" key="5">
    <source>
        <dbReference type="ARBA" id="ARBA00023136"/>
    </source>
</evidence>
<keyword evidence="3 6" id="KW-0812">Transmembrane</keyword>
<evidence type="ECO:0000256" key="7">
    <source>
        <dbReference type="SAM" id="Phobius"/>
    </source>
</evidence>
<accession>A0A1I3I4U9</accession>
<sequence length="467" mass="50720">MGEQNRENLGSRLGFLLLSAGCAIGLGNVWRFPYITGRYGGAAFVLIYLAFLVILGLPVMICEFAVGRASKKSMAAAFEQLEPAGTKWHWYNGFAVAGNYLLMMFYTVVSGWFLKYFFQMISGKFVGLSGDDIVNVFVNETVGNPKTLLIWMVVVIVIGFGACFLGLQKGVERITKIMMSALFVIMVGLAIYVAFIPGSGAGYAFYLKPDFKALVSGEHGLWDTIYAAMGQAFFTLSLGIGSMEIFGSYIDKKHSLTGEAVRVIGLDTFVAICAGLIIFPACAAFNVEASSGAGLAFMSLPNVFNSMGPVAGRIVGGFFFLFMSFAALSTVIAVFENIVAFPMDRFGWSRRKSVLINFVAILILATPAALGMNVWSGVHFGSHIGSIDALEDFIVSQNLLPLGSLIFLCFCMHKKGWGWDGFIAEADTGDGLKFPKNKVVQFYLKWIAPVIILVVFVAGYFDIFGAK</sequence>
<feature type="transmembrane region" description="Helical" evidence="7">
    <location>
        <begin position="442"/>
        <end position="461"/>
    </location>
</feature>
<dbReference type="CDD" id="cd10336">
    <property type="entry name" value="SLC6sbd_Tyt1-Like"/>
    <property type="match status" value="1"/>
</dbReference>
<dbReference type="OrthoDB" id="9762833at2"/>
<evidence type="ECO:0000256" key="1">
    <source>
        <dbReference type="ARBA" id="ARBA00004141"/>
    </source>
</evidence>
<feature type="transmembrane region" description="Helical" evidence="7">
    <location>
        <begin position="12"/>
        <end position="30"/>
    </location>
</feature>
<evidence type="ECO:0000313" key="8">
    <source>
        <dbReference type="EMBL" id="SFI42996.1"/>
    </source>
</evidence>
<dbReference type="InterPro" id="IPR047218">
    <property type="entry name" value="YocR/YhdH-like"/>
</dbReference>
<evidence type="ECO:0000256" key="3">
    <source>
        <dbReference type="ARBA" id="ARBA00022692"/>
    </source>
</evidence>
<keyword evidence="4 7" id="KW-1133">Transmembrane helix</keyword>
<dbReference type="PANTHER" id="PTHR42948:SF1">
    <property type="entry name" value="TRANSPORTER"/>
    <property type="match status" value="1"/>
</dbReference>
<evidence type="ECO:0000256" key="6">
    <source>
        <dbReference type="RuleBase" id="RU003732"/>
    </source>
</evidence>
<feature type="transmembrane region" description="Helical" evidence="7">
    <location>
        <begin position="179"/>
        <end position="205"/>
    </location>
</feature>
<dbReference type="PRINTS" id="PR00176">
    <property type="entry name" value="NANEUSMPORT"/>
</dbReference>
<dbReference type="Pfam" id="PF00209">
    <property type="entry name" value="SNF"/>
    <property type="match status" value="2"/>
</dbReference>
<feature type="transmembrane region" description="Helical" evidence="7">
    <location>
        <begin position="88"/>
        <end position="114"/>
    </location>
</feature>
<keyword evidence="9" id="KW-1185">Reference proteome</keyword>
<protein>
    <recommendedName>
        <fullName evidence="6">Transporter</fullName>
    </recommendedName>
</protein>
<dbReference type="PANTHER" id="PTHR42948">
    <property type="entry name" value="TRANSPORTER"/>
    <property type="match status" value="1"/>
</dbReference>
<gene>
    <name evidence="8" type="ORF">SAMN04487775_101324</name>
</gene>
<feature type="transmembrane region" description="Helical" evidence="7">
    <location>
        <begin position="355"/>
        <end position="375"/>
    </location>
</feature>
<feature type="transmembrane region" description="Helical" evidence="7">
    <location>
        <begin position="310"/>
        <end position="335"/>
    </location>
</feature>
<feature type="transmembrane region" description="Helical" evidence="7">
    <location>
        <begin position="148"/>
        <end position="167"/>
    </location>
</feature>